<gene>
    <name evidence="3" type="ORF">AAFH96_04270</name>
</gene>
<dbReference type="EMBL" id="JBCGDC010000008">
    <property type="protein sequence ID" value="MFB6392319.1"/>
    <property type="molecule type" value="Genomic_DNA"/>
</dbReference>
<dbReference type="Gene3D" id="2.60.40.290">
    <property type="match status" value="1"/>
</dbReference>
<feature type="region of interest" description="Disordered" evidence="1">
    <location>
        <begin position="582"/>
        <end position="618"/>
    </location>
</feature>
<evidence type="ECO:0000256" key="1">
    <source>
        <dbReference type="SAM" id="MobiDB-lite"/>
    </source>
</evidence>
<feature type="domain" description="CBM2" evidence="2">
    <location>
        <begin position="616"/>
        <end position="719"/>
    </location>
</feature>
<dbReference type="SUPFAM" id="SSF51161">
    <property type="entry name" value="Trimeric LpxA-like enzymes"/>
    <property type="match status" value="1"/>
</dbReference>
<dbReference type="InterPro" id="IPR011004">
    <property type="entry name" value="Trimer_LpxA-like_sf"/>
</dbReference>
<comment type="caution">
    <text evidence="3">The sequence shown here is derived from an EMBL/GenBank/DDBJ whole genome shotgun (WGS) entry which is preliminary data.</text>
</comment>
<dbReference type="SUPFAM" id="SSF49384">
    <property type="entry name" value="Carbohydrate-binding domain"/>
    <property type="match status" value="1"/>
</dbReference>
<evidence type="ECO:0000313" key="3">
    <source>
        <dbReference type="EMBL" id="MFB6392319.1"/>
    </source>
</evidence>
<dbReference type="InterPro" id="IPR045690">
    <property type="entry name" value="DUF6055"/>
</dbReference>
<feature type="compositionally biased region" description="Pro residues" evidence="1">
    <location>
        <begin position="593"/>
        <end position="618"/>
    </location>
</feature>
<evidence type="ECO:0000313" key="4">
    <source>
        <dbReference type="Proteomes" id="UP001582793"/>
    </source>
</evidence>
<dbReference type="SMART" id="SM00637">
    <property type="entry name" value="CBD_II"/>
    <property type="match status" value="1"/>
</dbReference>
<reference evidence="3 4" key="1">
    <citation type="submission" date="2024-04" db="EMBL/GenBank/DDBJ databases">
        <title>Polymorphospora sp. isolated from Baiyangdian Lake in Xiong'an New Area.</title>
        <authorList>
            <person name="Zhang X."/>
            <person name="Liu J."/>
        </authorList>
    </citation>
    <scope>NUCLEOTIDE SEQUENCE [LARGE SCALE GENOMIC DNA]</scope>
    <source>
        <strain evidence="3 4">2-325</strain>
    </source>
</reference>
<dbReference type="Proteomes" id="UP001582793">
    <property type="component" value="Unassembled WGS sequence"/>
</dbReference>
<keyword evidence="4" id="KW-1185">Reference proteome</keyword>
<evidence type="ECO:0000259" key="2">
    <source>
        <dbReference type="PROSITE" id="PS51173"/>
    </source>
</evidence>
<dbReference type="InterPro" id="IPR008965">
    <property type="entry name" value="CBM2/CBM3_carb-bd_dom_sf"/>
</dbReference>
<dbReference type="Gene3D" id="2.160.10.10">
    <property type="entry name" value="Hexapeptide repeat proteins"/>
    <property type="match status" value="1"/>
</dbReference>
<organism evidence="3 4">
    <name type="scientific">Polymorphospora lycopeni</name>
    <dbReference type="NCBI Taxonomy" id="3140240"/>
    <lineage>
        <taxon>Bacteria</taxon>
        <taxon>Bacillati</taxon>
        <taxon>Actinomycetota</taxon>
        <taxon>Actinomycetes</taxon>
        <taxon>Micromonosporales</taxon>
        <taxon>Micromonosporaceae</taxon>
        <taxon>Polymorphospora</taxon>
    </lineage>
</organism>
<sequence>MAVTRPGRRPRHRLLLVIAAALALTLPLGLPNLLPQASAATKTVWIPARWTQTGEVPWVQQRTRESANFILLWGDRSGTDPRTAPGEYRFDPANILDQLERLYSFYVNDMRFTPETGLLAQHKIIVIITRTWSNAPLDAWATGGSTDGRVGVINIAPGAAQPGSWGLAHELAHVFQNYTFLGRPGYGFTHQSAGTFWEASAEFMAMQVYPTTAAGDLTRFIRTENLAYSSSRHHYGAWMLLQYIKERDGLAMFNRLWNEARNTEHPLETYRRIAGITQTELNRRVGEYAQRNVTWDYANRADFMPFINRLYPFVTAYNGVPVDAVNAAAGHYRVPDALAPSDYGYNKVRLVPQQDGGLIRLRLRGHVNQAAGSGWTFGFVAVRNGVPRYGPLTVATDAEVTFQTQPGERDVWLVVTGTPTTVHRYAFLEGYPRNYRYPYQFRVAGATPSGHEPGYLRPPAPGGGRWHANGGGWVDSRANVAATAYVGPRAAVYGNSTVSGNARIEDLAWVNSGATVGGNAVVKNNAIVQGGANLGGGVVTGGDAEPATACSSGTYLIFNPDRRCDGGPGETDINPPYQLFTDDQLALGGTGPNPTPTPTVPPTPTPTTPAPTTPPPSPGQLACTAEYAVTGQWQGGFQGEVTVRAGSRAITGWTVTWTYANGQTITQSWGATVTGSGANVTATNAAWNGGLAAGAATSFGFIGSAGATNSGPTPSCQAR</sequence>
<dbReference type="InterPro" id="IPR012291">
    <property type="entry name" value="CBM2_carb-bd_dom_sf"/>
</dbReference>
<accession>A0ABV5CJZ4</accession>
<dbReference type="Pfam" id="PF19527">
    <property type="entry name" value="DUF6055"/>
    <property type="match status" value="1"/>
</dbReference>
<protein>
    <submittedName>
        <fullName evidence="3">DUF6055 domain-containing protein</fullName>
    </submittedName>
</protein>
<dbReference type="InterPro" id="IPR001919">
    <property type="entry name" value="CBD2"/>
</dbReference>
<dbReference type="PROSITE" id="PS51173">
    <property type="entry name" value="CBM2"/>
    <property type="match status" value="1"/>
</dbReference>
<dbReference type="RefSeq" id="WP_375733103.1">
    <property type="nucleotide sequence ID" value="NZ_JBCGDC010000008.1"/>
</dbReference>
<proteinExistence type="predicted"/>
<name>A0ABV5CJZ4_9ACTN</name>
<dbReference type="Pfam" id="PF00553">
    <property type="entry name" value="CBM_2"/>
    <property type="match status" value="1"/>
</dbReference>